<dbReference type="Pfam" id="PF00097">
    <property type="entry name" value="zf-C3HC4"/>
    <property type="match status" value="1"/>
</dbReference>
<dbReference type="AlphaFoldDB" id="A0A8J2WMW5"/>
<feature type="compositionally biased region" description="Basic residues" evidence="5">
    <location>
        <begin position="69"/>
        <end position="78"/>
    </location>
</feature>
<proteinExistence type="predicted"/>
<keyword evidence="3" id="KW-0862">Zinc</keyword>
<evidence type="ECO:0000256" key="1">
    <source>
        <dbReference type="ARBA" id="ARBA00022723"/>
    </source>
</evidence>
<organism evidence="7 8">
    <name type="scientific">Daphnia galeata</name>
    <dbReference type="NCBI Taxonomy" id="27404"/>
    <lineage>
        <taxon>Eukaryota</taxon>
        <taxon>Metazoa</taxon>
        <taxon>Ecdysozoa</taxon>
        <taxon>Arthropoda</taxon>
        <taxon>Crustacea</taxon>
        <taxon>Branchiopoda</taxon>
        <taxon>Diplostraca</taxon>
        <taxon>Cladocera</taxon>
        <taxon>Anomopoda</taxon>
        <taxon>Daphniidae</taxon>
        <taxon>Daphnia</taxon>
    </lineage>
</organism>
<dbReference type="PANTHER" id="PTHR23041">
    <property type="entry name" value="RING FINGER DOMAIN-CONTAINING"/>
    <property type="match status" value="1"/>
</dbReference>
<evidence type="ECO:0000256" key="3">
    <source>
        <dbReference type="ARBA" id="ARBA00022833"/>
    </source>
</evidence>
<feature type="region of interest" description="Disordered" evidence="5">
    <location>
        <begin position="95"/>
        <end position="114"/>
    </location>
</feature>
<accession>A0A8J2WMW5</accession>
<sequence>MSPTARVKPTVVKRSTRATVDRVTRSQSSRTTVSAATINNLIATASTSSAAAPMRRVASSRIAVTSLVRHARTARPSRRSNGVAPSAQGTGIQIANAEENGGGDPDTPRRPESEHNNVQVVDLITPVVQLQVPVHRVRRPLEVDLTCDLDDEVFVVLEDIVNPSRRTNLSDLPVMLGSSPPRTRVLGQPRNLRSTFGSRPASSENPVVIPAPTVSASPAVQGGSNGINCPICLDSLSQVKEANQQMHSTTCGHLFCGPCIKKVIAATQQCPTCRHKLDFRKIHPIFI</sequence>
<feature type="domain" description="RING-type" evidence="6">
    <location>
        <begin position="229"/>
        <end position="274"/>
    </location>
</feature>
<dbReference type="EMBL" id="CAKKLH010000325">
    <property type="protein sequence ID" value="CAH0112255.1"/>
    <property type="molecule type" value="Genomic_DNA"/>
</dbReference>
<keyword evidence="2 4" id="KW-0863">Zinc-finger</keyword>
<dbReference type="InterPro" id="IPR018957">
    <property type="entry name" value="Znf_C3HC4_RING-type"/>
</dbReference>
<dbReference type="PANTHER" id="PTHR23041:SF78">
    <property type="entry name" value="E3 UBIQUITIN-PROTEIN LIGASE RNF4"/>
    <property type="match status" value="1"/>
</dbReference>
<dbReference type="PROSITE" id="PS50089">
    <property type="entry name" value="ZF_RING_2"/>
    <property type="match status" value="1"/>
</dbReference>
<dbReference type="Gene3D" id="3.30.40.10">
    <property type="entry name" value="Zinc/RING finger domain, C3HC4 (zinc finger)"/>
    <property type="match status" value="1"/>
</dbReference>
<dbReference type="InterPro" id="IPR001841">
    <property type="entry name" value="Znf_RING"/>
</dbReference>
<evidence type="ECO:0000313" key="7">
    <source>
        <dbReference type="EMBL" id="CAH0112255.1"/>
    </source>
</evidence>
<dbReference type="SMART" id="SM00184">
    <property type="entry name" value="RING"/>
    <property type="match status" value="1"/>
</dbReference>
<feature type="region of interest" description="Disordered" evidence="5">
    <location>
        <begin position="69"/>
        <end position="90"/>
    </location>
</feature>
<dbReference type="Proteomes" id="UP000789390">
    <property type="component" value="Unassembled WGS sequence"/>
</dbReference>
<dbReference type="InterPro" id="IPR047134">
    <property type="entry name" value="RNF4"/>
</dbReference>
<evidence type="ECO:0000313" key="8">
    <source>
        <dbReference type="Proteomes" id="UP000789390"/>
    </source>
</evidence>
<dbReference type="InterPro" id="IPR013083">
    <property type="entry name" value="Znf_RING/FYVE/PHD"/>
</dbReference>
<evidence type="ECO:0000256" key="4">
    <source>
        <dbReference type="PROSITE-ProRule" id="PRU00175"/>
    </source>
</evidence>
<dbReference type="SUPFAM" id="SSF57850">
    <property type="entry name" value="RING/U-box"/>
    <property type="match status" value="1"/>
</dbReference>
<comment type="caution">
    <text evidence="7">The sequence shown here is derived from an EMBL/GenBank/DDBJ whole genome shotgun (WGS) entry which is preliminary data.</text>
</comment>
<evidence type="ECO:0000259" key="6">
    <source>
        <dbReference type="PROSITE" id="PS50089"/>
    </source>
</evidence>
<dbReference type="GO" id="GO:0008270">
    <property type="term" value="F:zinc ion binding"/>
    <property type="evidence" value="ECO:0007669"/>
    <property type="project" value="UniProtKB-KW"/>
</dbReference>
<evidence type="ECO:0000256" key="2">
    <source>
        <dbReference type="ARBA" id="ARBA00022771"/>
    </source>
</evidence>
<dbReference type="PROSITE" id="PS00518">
    <property type="entry name" value="ZF_RING_1"/>
    <property type="match status" value="1"/>
</dbReference>
<name>A0A8J2WMW5_9CRUS</name>
<dbReference type="GO" id="GO:0045944">
    <property type="term" value="P:positive regulation of transcription by RNA polymerase II"/>
    <property type="evidence" value="ECO:0007669"/>
    <property type="project" value="TreeGrafter"/>
</dbReference>
<keyword evidence="8" id="KW-1185">Reference proteome</keyword>
<reference evidence="7" key="1">
    <citation type="submission" date="2021-11" db="EMBL/GenBank/DDBJ databases">
        <authorList>
            <person name="Schell T."/>
        </authorList>
    </citation>
    <scope>NUCLEOTIDE SEQUENCE</scope>
    <source>
        <strain evidence="7">M5</strain>
    </source>
</reference>
<dbReference type="InterPro" id="IPR017907">
    <property type="entry name" value="Znf_RING_CS"/>
</dbReference>
<dbReference type="OrthoDB" id="6105938at2759"/>
<evidence type="ECO:0000256" key="5">
    <source>
        <dbReference type="SAM" id="MobiDB-lite"/>
    </source>
</evidence>
<dbReference type="FunFam" id="3.30.40.10:FF:001164">
    <property type="entry name" value="E3 ubiquitin-protein ligase RNF4 isoform X1"/>
    <property type="match status" value="1"/>
</dbReference>
<keyword evidence="1" id="KW-0479">Metal-binding</keyword>
<gene>
    <name evidence="7" type="ORF">DGAL_LOCUS15970</name>
</gene>
<protein>
    <recommendedName>
        <fullName evidence="6">RING-type domain-containing protein</fullName>
    </recommendedName>
</protein>